<name>A0A6J5SLA7_9CAUD</name>
<sequence>MIFAKPKQKIMATFLKEIKIRKKLESPQFFQKLGNIGRKIAIVSGLLSATALSLATGGIAIPVIITTVLASISALGETIKKVSDLTVCDKDKAELNKAL</sequence>
<gene>
    <name evidence="1" type="ORF">UFOVP1483_38</name>
</gene>
<dbReference type="EMBL" id="LR797431">
    <property type="protein sequence ID" value="CAB4215699.1"/>
    <property type="molecule type" value="Genomic_DNA"/>
</dbReference>
<proteinExistence type="predicted"/>
<evidence type="ECO:0000313" key="1">
    <source>
        <dbReference type="EMBL" id="CAB4215699.1"/>
    </source>
</evidence>
<protein>
    <submittedName>
        <fullName evidence="1">Uncharacterized protein</fullName>
    </submittedName>
</protein>
<accession>A0A6J5SLA7</accession>
<reference evidence="1" key="1">
    <citation type="submission" date="2020-05" db="EMBL/GenBank/DDBJ databases">
        <authorList>
            <person name="Chiriac C."/>
            <person name="Salcher M."/>
            <person name="Ghai R."/>
            <person name="Kavagutti S V."/>
        </authorList>
    </citation>
    <scope>NUCLEOTIDE SEQUENCE</scope>
</reference>
<organism evidence="1">
    <name type="scientific">uncultured Caudovirales phage</name>
    <dbReference type="NCBI Taxonomy" id="2100421"/>
    <lineage>
        <taxon>Viruses</taxon>
        <taxon>Duplodnaviria</taxon>
        <taxon>Heunggongvirae</taxon>
        <taxon>Uroviricota</taxon>
        <taxon>Caudoviricetes</taxon>
        <taxon>Peduoviridae</taxon>
        <taxon>Maltschvirus</taxon>
        <taxon>Maltschvirus maltsch</taxon>
    </lineage>
</organism>